<keyword evidence="15" id="KW-1185">Reference proteome</keyword>
<dbReference type="Pfam" id="PF02767">
    <property type="entry name" value="DNA_pol3_beta_2"/>
    <property type="match status" value="1"/>
</dbReference>
<dbReference type="InterPro" id="IPR022637">
    <property type="entry name" value="DNA_polIII_beta_cen"/>
</dbReference>
<dbReference type="SMART" id="SM00480">
    <property type="entry name" value="POL3Bc"/>
    <property type="match status" value="1"/>
</dbReference>
<dbReference type="Gene3D" id="3.70.10.10">
    <property type="match status" value="1"/>
</dbReference>
<dbReference type="PANTHER" id="PTHR30478:SF0">
    <property type="entry name" value="BETA SLIDING CLAMP"/>
    <property type="match status" value="1"/>
</dbReference>
<dbReference type="SUPFAM" id="SSF55979">
    <property type="entry name" value="DNA clamp"/>
    <property type="match status" value="2"/>
</dbReference>
<evidence type="ECO:0000259" key="13">
    <source>
        <dbReference type="Pfam" id="PF02767"/>
    </source>
</evidence>
<dbReference type="Proteomes" id="UP001589865">
    <property type="component" value="Unassembled WGS sequence"/>
</dbReference>
<name>A0ABV6JQE1_9PROT</name>
<evidence type="ECO:0000313" key="14">
    <source>
        <dbReference type="EMBL" id="MFC0407952.1"/>
    </source>
</evidence>
<evidence type="ECO:0000313" key="15">
    <source>
        <dbReference type="Proteomes" id="UP001589865"/>
    </source>
</evidence>
<reference evidence="14 15" key="1">
    <citation type="submission" date="2024-09" db="EMBL/GenBank/DDBJ databases">
        <authorList>
            <person name="Sun Q."/>
            <person name="Mori K."/>
        </authorList>
    </citation>
    <scope>NUCLEOTIDE SEQUENCE [LARGE SCALE GENOMIC DNA]</scope>
    <source>
        <strain evidence="14 15">TBRC 5777</strain>
    </source>
</reference>
<evidence type="ECO:0000256" key="4">
    <source>
        <dbReference type="ARBA" id="ARBA00022490"/>
    </source>
</evidence>
<dbReference type="RefSeq" id="WP_377043686.1">
    <property type="nucleotide sequence ID" value="NZ_JBHLUN010000005.1"/>
</dbReference>
<keyword evidence="5" id="KW-0808">Transferase</keyword>
<keyword evidence="8" id="KW-0239">DNA-directed DNA polymerase</keyword>
<evidence type="ECO:0000256" key="3">
    <source>
        <dbReference type="ARBA" id="ARBA00021035"/>
    </source>
</evidence>
<comment type="caution">
    <text evidence="14">The sequence shown here is derived from an EMBL/GenBank/DDBJ whole genome shotgun (WGS) entry which is preliminary data.</text>
</comment>
<keyword evidence="6" id="KW-0548">Nucleotidyltransferase</keyword>
<dbReference type="Gene3D" id="3.10.150.10">
    <property type="entry name" value="DNA Polymerase III, subunit A, domain 2"/>
    <property type="match status" value="1"/>
</dbReference>
<evidence type="ECO:0000256" key="9">
    <source>
        <dbReference type="ARBA" id="ARBA00023125"/>
    </source>
</evidence>
<dbReference type="Pfam" id="PF00712">
    <property type="entry name" value="DNA_pol3_beta"/>
    <property type="match status" value="1"/>
</dbReference>
<evidence type="ECO:0000256" key="2">
    <source>
        <dbReference type="ARBA" id="ARBA00010752"/>
    </source>
</evidence>
<dbReference type="PANTHER" id="PTHR30478">
    <property type="entry name" value="DNA POLYMERASE III SUBUNIT BETA"/>
    <property type="match status" value="1"/>
</dbReference>
<dbReference type="EMBL" id="JBHLUN010000005">
    <property type="protein sequence ID" value="MFC0407952.1"/>
    <property type="molecule type" value="Genomic_DNA"/>
</dbReference>
<keyword evidence="7" id="KW-0235">DNA replication</keyword>
<proteinExistence type="inferred from homology"/>
<sequence length="395" mass="42071">MPDGSTMPKAKRAPAAEAPAGATILAGHLLRVVRQAKLATARRNTIPILSCVLLQVNDGRITAISTDLEATSSAAGPASGVLPPVAVPSSRMAALLHNLAPETEVTLSLPDAGSLLIKADTLKARLIAQPAEDFPVIKEMPEHAARFGIQLADLERLITGPAHAISTEETRYYLNGLYLEPEPQHDPPRLNAVATDGHRLAAFHMDMPTGAEVWGGGIVPRGSLTILRHILGGRVAGEIKVTASDKAIEFTGLDWRLHAKLIDGTFPEYRRVIPKAEGGAVCTVALPRQLSRLLGTVSAVSDERSRPVQINDGSSAELSVSVRSPEGGEADMTIPADVAAWEDGVPHPRIGFQVRYLRALCEAAPKGFTMRVQDGHAPMRIEFLGGLACLMPMRV</sequence>
<dbReference type="InterPro" id="IPR022634">
    <property type="entry name" value="DNA_polIII_beta_N"/>
</dbReference>
<dbReference type="InterPro" id="IPR001001">
    <property type="entry name" value="DNA_polIII_beta"/>
</dbReference>
<evidence type="ECO:0000256" key="10">
    <source>
        <dbReference type="ARBA" id="ARBA00030988"/>
    </source>
</evidence>
<evidence type="ECO:0000256" key="8">
    <source>
        <dbReference type="ARBA" id="ARBA00022932"/>
    </source>
</evidence>
<feature type="domain" description="DNA polymerase III beta sliding clamp central" evidence="13">
    <location>
        <begin position="152"/>
        <end position="268"/>
    </location>
</feature>
<dbReference type="CDD" id="cd00140">
    <property type="entry name" value="beta_clamp"/>
    <property type="match status" value="1"/>
</dbReference>
<evidence type="ECO:0000256" key="5">
    <source>
        <dbReference type="ARBA" id="ARBA00022679"/>
    </source>
</evidence>
<protein>
    <recommendedName>
        <fullName evidence="3">Beta sliding clamp</fullName>
    </recommendedName>
    <alternativeName>
        <fullName evidence="11">Beta-clamp processivity factor</fullName>
    </alternativeName>
    <alternativeName>
        <fullName evidence="10">DNA polymerase III beta sliding clamp subunit</fullName>
    </alternativeName>
</protein>
<keyword evidence="9" id="KW-0238">DNA-binding</keyword>
<gene>
    <name evidence="14" type="ORF">ACFFGY_06795</name>
</gene>
<dbReference type="InterPro" id="IPR046938">
    <property type="entry name" value="DNA_clamp_sf"/>
</dbReference>
<evidence type="ECO:0000256" key="6">
    <source>
        <dbReference type="ARBA" id="ARBA00022695"/>
    </source>
</evidence>
<evidence type="ECO:0000256" key="7">
    <source>
        <dbReference type="ARBA" id="ARBA00022705"/>
    </source>
</evidence>
<keyword evidence="4" id="KW-0963">Cytoplasm</keyword>
<evidence type="ECO:0000259" key="12">
    <source>
        <dbReference type="Pfam" id="PF00712"/>
    </source>
</evidence>
<comment type="similarity">
    <text evidence="2">Belongs to the beta sliding clamp family.</text>
</comment>
<evidence type="ECO:0000256" key="11">
    <source>
        <dbReference type="ARBA" id="ARBA00033276"/>
    </source>
</evidence>
<comment type="subcellular location">
    <subcellularLocation>
        <location evidence="1">Cytoplasm</location>
    </subcellularLocation>
</comment>
<evidence type="ECO:0000256" key="1">
    <source>
        <dbReference type="ARBA" id="ARBA00004496"/>
    </source>
</evidence>
<feature type="domain" description="DNA polymerase III beta sliding clamp N-terminal" evidence="12">
    <location>
        <begin position="27"/>
        <end position="137"/>
    </location>
</feature>
<organism evidence="14 15">
    <name type="scientific">Roseomonas elaeocarpi</name>
    <dbReference type="NCBI Taxonomy" id="907779"/>
    <lineage>
        <taxon>Bacteria</taxon>
        <taxon>Pseudomonadati</taxon>
        <taxon>Pseudomonadota</taxon>
        <taxon>Alphaproteobacteria</taxon>
        <taxon>Acetobacterales</taxon>
        <taxon>Roseomonadaceae</taxon>
        <taxon>Roseomonas</taxon>
    </lineage>
</organism>
<accession>A0ABV6JQE1</accession>